<gene>
    <name evidence="1" type="ORF">D1825_13360</name>
</gene>
<dbReference type="EMBL" id="QWKP01000211">
    <property type="protein sequence ID" value="RHA38716.1"/>
    <property type="molecule type" value="Genomic_DNA"/>
</dbReference>
<accession>A0A413RJK6</accession>
<proteinExistence type="predicted"/>
<organism evidence="1 2">
    <name type="scientific">Cellulomonas rhizosphaerae</name>
    <dbReference type="NCBI Taxonomy" id="2293719"/>
    <lineage>
        <taxon>Bacteria</taxon>
        <taxon>Bacillati</taxon>
        <taxon>Actinomycetota</taxon>
        <taxon>Actinomycetes</taxon>
        <taxon>Micrococcales</taxon>
        <taxon>Cellulomonadaceae</taxon>
        <taxon>Cellulomonas</taxon>
    </lineage>
</organism>
<dbReference type="RefSeq" id="WP_118767909.1">
    <property type="nucleotide sequence ID" value="NZ_QWKP01000211.1"/>
</dbReference>
<protein>
    <submittedName>
        <fullName evidence="1">Uncharacterized protein</fullName>
    </submittedName>
</protein>
<name>A0A413RJK6_9CELL</name>
<sequence length="79" mass="8986">MTADQPRLIFLPLTTTLDEVFLTDAGITRVTDLTCEAAVRAGDDWAYMWLPSVWWHPQSHVVITDEDMPAELIPDGWSR</sequence>
<dbReference type="AlphaFoldDB" id="A0A413RJK6"/>
<evidence type="ECO:0000313" key="1">
    <source>
        <dbReference type="EMBL" id="RHA38716.1"/>
    </source>
</evidence>
<dbReference type="Proteomes" id="UP000283374">
    <property type="component" value="Unassembled WGS sequence"/>
</dbReference>
<reference evidence="1 2" key="1">
    <citation type="submission" date="2018-08" db="EMBL/GenBank/DDBJ databases">
        <title>Cellulomonas rhizosphaerae sp. nov., a novel actinomycete isolated from soil.</title>
        <authorList>
            <person name="Tian Y."/>
        </authorList>
    </citation>
    <scope>NUCLEOTIDE SEQUENCE [LARGE SCALE GENOMIC DNA]</scope>
    <source>
        <strain evidence="1 2">NEAU-TCZ24</strain>
    </source>
</reference>
<evidence type="ECO:0000313" key="2">
    <source>
        <dbReference type="Proteomes" id="UP000283374"/>
    </source>
</evidence>
<keyword evidence="2" id="KW-1185">Reference proteome</keyword>
<comment type="caution">
    <text evidence="1">The sequence shown here is derived from an EMBL/GenBank/DDBJ whole genome shotgun (WGS) entry which is preliminary data.</text>
</comment>